<evidence type="ECO:0000256" key="1">
    <source>
        <dbReference type="SAM" id="MobiDB-lite"/>
    </source>
</evidence>
<gene>
    <name evidence="2" type="ORF">FIBSPDRAFT_950405</name>
</gene>
<name>A0A166NU34_9AGAM</name>
<dbReference type="EMBL" id="KV417521">
    <property type="protein sequence ID" value="KZP25383.1"/>
    <property type="molecule type" value="Genomic_DNA"/>
</dbReference>
<evidence type="ECO:0000313" key="2">
    <source>
        <dbReference type="EMBL" id="KZP25383.1"/>
    </source>
</evidence>
<organism evidence="2">
    <name type="scientific">Athelia psychrophila</name>
    <dbReference type="NCBI Taxonomy" id="1759441"/>
    <lineage>
        <taxon>Eukaryota</taxon>
        <taxon>Fungi</taxon>
        <taxon>Dikarya</taxon>
        <taxon>Basidiomycota</taxon>
        <taxon>Agaricomycotina</taxon>
        <taxon>Agaricomycetes</taxon>
        <taxon>Agaricomycetidae</taxon>
        <taxon>Atheliales</taxon>
        <taxon>Atheliaceae</taxon>
        <taxon>Athelia</taxon>
    </lineage>
</organism>
<dbReference type="AlphaFoldDB" id="A0A166NU34"/>
<protein>
    <submittedName>
        <fullName evidence="2">Uncharacterized protein</fullName>
    </submittedName>
</protein>
<proteinExistence type="predicted"/>
<feature type="region of interest" description="Disordered" evidence="1">
    <location>
        <begin position="195"/>
        <end position="299"/>
    </location>
</feature>
<accession>A0A166NU34</accession>
<sequence>MSNGSATLVSTPTNYFDSKCTECGMPPLDLDIRPPFSNFVSSSPPASPSTFLKKLPNMKATFKRRGSSFASVSTLSDYERSEYRRTSVDSHATSVSGTDSPRSILVHPYMSAGCKTAPPTAAVFGYRKRNSSTFSNPFSAGSRSRTPPIPAACDDVFSCNASIASSSRPFMRRFGSDTATRTLSSKPHRTDAYAAPYNAERPSSQPQSRSHSKSAAKRTSQLPQTEAPHPPSYLLEEIDAKLSSLQRGREQRRSPSPSPPESDSDVSLDIPRSPTPARTLRSFKAWGAVKRRVARDKRP</sequence>
<feature type="compositionally biased region" description="Basic residues" evidence="1">
    <location>
        <begin position="289"/>
        <end position="299"/>
    </location>
</feature>
<reference evidence="2" key="1">
    <citation type="journal article" date="2016" name="Mol. Biol. Evol.">
        <title>Comparative Genomics of Early-Diverging Mushroom-Forming Fungi Provides Insights into the Origins of Lignocellulose Decay Capabilities.</title>
        <authorList>
            <person name="Nagy L.G."/>
            <person name="Riley R."/>
            <person name="Tritt A."/>
            <person name="Adam C."/>
            <person name="Daum C."/>
            <person name="Floudas D."/>
            <person name="Sun H."/>
            <person name="Yadav J.S."/>
            <person name="Pangilinan J."/>
            <person name="Larsson K.H."/>
            <person name="Matsuura K."/>
            <person name="Barry K."/>
            <person name="Labutti K."/>
            <person name="Kuo R."/>
            <person name="Ohm R.A."/>
            <person name="Bhattacharya S.S."/>
            <person name="Shirouzu T."/>
            <person name="Yoshinaga Y."/>
            <person name="Martin F.M."/>
            <person name="Grigoriev I.V."/>
            <person name="Hibbett D.S."/>
        </authorList>
    </citation>
    <scope>NUCLEOTIDE SEQUENCE [LARGE SCALE GENOMIC DNA]</scope>
    <source>
        <strain evidence="2">CBS 109695</strain>
    </source>
</reference>